<proteinExistence type="predicted"/>
<gene>
    <name evidence="3" type="ORF">GSLYS_00007372001</name>
</gene>
<keyword evidence="1" id="KW-1015">Disulfide bond</keyword>
<dbReference type="EMBL" id="CAXITT010000142">
    <property type="protein sequence ID" value="CAL1533354.1"/>
    <property type="molecule type" value="Genomic_DNA"/>
</dbReference>
<reference evidence="3 4" key="1">
    <citation type="submission" date="2024-04" db="EMBL/GenBank/DDBJ databases">
        <authorList>
            <consortium name="Genoscope - CEA"/>
            <person name="William W."/>
        </authorList>
    </citation>
    <scope>NUCLEOTIDE SEQUENCE [LARGE SCALE GENOMIC DNA]</scope>
</reference>
<dbReference type="PROSITE" id="PS50068">
    <property type="entry name" value="LDLRA_2"/>
    <property type="match status" value="1"/>
</dbReference>
<dbReference type="AlphaFoldDB" id="A0AAV2HI26"/>
<sequence length="208" mass="22794">MTSNNAMRIIRDAIIASVLYSYVCTATLYPTVLHLDQLCGKTVTVNGDVRLAISEKTYLPSNTFCALTLKPDKGTALVANFRKFSIDPKYRNSIDECQVEAVQLTWPGGDYFGDRGYCGSGRPGDQYMLGNLGTLSYTTWNGIHILTADVDLLVSEIFYKTDVCPKGTFDCGIDSLCIDEDLTCNGYKDCGNGSYEGAAVLLQSRLEL</sequence>
<dbReference type="Pfam" id="PF00057">
    <property type="entry name" value="Ldl_recept_a"/>
    <property type="match status" value="1"/>
</dbReference>
<dbReference type="SUPFAM" id="SSF57424">
    <property type="entry name" value="LDL receptor-like module"/>
    <property type="match status" value="1"/>
</dbReference>
<dbReference type="Gene3D" id="4.10.400.10">
    <property type="entry name" value="Low-density Lipoprotein Receptor"/>
    <property type="match status" value="1"/>
</dbReference>
<evidence type="ECO:0008006" key="5">
    <source>
        <dbReference type="Google" id="ProtNLM"/>
    </source>
</evidence>
<evidence type="ECO:0000256" key="2">
    <source>
        <dbReference type="PROSITE-ProRule" id="PRU00124"/>
    </source>
</evidence>
<comment type="caution">
    <text evidence="2">Lacks conserved residue(s) required for the propagation of feature annotation.</text>
</comment>
<dbReference type="Proteomes" id="UP001497497">
    <property type="component" value="Unassembled WGS sequence"/>
</dbReference>
<name>A0AAV2HI26_LYMST</name>
<dbReference type="CDD" id="cd00112">
    <property type="entry name" value="LDLa"/>
    <property type="match status" value="1"/>
</dbReference>
<protein>
    <recommendedName>
        <fullName evidence="5">CUB domain-containing protein</fullName>
    </recommendedName>
</protein>
<dbReference type="InterPro" id="IPR002172">
    <property type="entry name" value="LDrepeatLR_classA_rpt"/>
</dbReference>
<keyword evidence="4" id="KW-1185">Reference proteome</keyword>
<accession>A0AAV2HI26</accession>
<evidence type="ECO:0000313" key="4">
    <source>
        <dbReference type="Proteomes" id="UP001497497"/>
    </source>
</evidence>
<dbReference type="SMART" id="SM00192">
    <property type="entry name" value="LDLa"/>
    <property type="match status" value="1"/>
</dbReference>
<comment type="caution">
    <text evidence="3">The sequence shown here is derived from an EMBL/GenBank/DDBJ whole genome shotgun (WGS) entry which is preliminary data.</text>
</comment>
<evidence type="ECO:0000313" key="3">
    <source>
        <dbReference type="EMBL" id="CAL1533354.1"/>
    </source>
</evidence>
<evidence type="ECO:0000256" key="1">
    <source>
        <dbReference type="ARBA" id="ARBA00023157"/>
    </source>
</evidence>
<dbReference type="InterPro" id="IPR036055">
    <property type="entry name" value="LDL_receptor-like_sf"/>
</dbReference>
<organism evidence="3 4">
    <name type="scientific">Lymnaea stagnalis</name>
    <name type="common">Great pond snail</name>
    <name type="synonym">Helix stagnalis</name>
    <dbReference type="NCBI Taxonomy" id="6523"/>
    <lineage>
        <taxon>Eukaryota</taxon>
        <taxon>Metazoa</taxon>
        <taxon>Spiralia</taxon>
        <taxon>Lophotrochozoa</taxon>
        <taxon>Mollusca</taxon>
        <taxon>Gastropoda</taxon>
        <taxon>Heterobranchia</taxon>
        <taxon>Euthyneura</taxon>
        <taxon>Panpulmonata</taxon>
        <taxon>Hygrophila</taxon>
        <taxon>Lymnaeoidea</taxon>
        <taxon>Lymnaeidae</taxon>
        <taxon>Lymnaea</taxon>
    </lineage>
</organism>